<dbReference type="Gene3D" id="3.30.200.20">
    <property type="entry name" value="Phosphorylase Kinase, domain 1"/>
    <property type="match status" value="2"/>
</dbReference>
<feature type="domain" description="Protein kinase" evidence="16">
    <location>
        <begin position="323"/>
        <end position="755"/>
    </location>
</feature>
<evidence type="ECO:0000259" key="17">
    <source>
        <dbReference type="PROSITE" id="PS51473"/>
    </source>
</evidence>
<keyword evidence="19" id="KW-1185">Reference proteome</keyword>
<dbReference type="Proteomes" id="UP000824890">
    <property type="component" value="Unassembled WGS sequence"/>
</dbReference>
<evidence type="ECO:0000313" key="19">
    <source>
        <dbReference type="Proteomes" id="UP000824890"/>
    </source>
</evidence>
<feature type="signal peptide" evidence="15">
    <location>
        <begin position="1"/>
        <end position="31"/>
    </location>
</feature>
<evidence type="ECO:0000256" key="5">
    <source>
        <dbReference type="ARBA" id="ARBA00022729"/>
    </source>
</evidence>
<organism evidence="18 19">
    <name type="scientific">Brassica napus</name>
    <name type="common">Rape</name>
    <dbReference type="NCBI Taxonomy" id="3708"/>
    <lineage>
        <taxon>Eukaryota</taxon>
        <taxon>Viridiplantae</taxon>
        <taxon>Streptophyta</taxon>
        <taxon>Embryophyta</taxon>
        <taxon>Tracheophyta</taxon>
        <taxon>Spermatophyta</taxon>
        <taxon>Magnoliopsida</taxon>
        <taxon>eudicotyledons</taxon>
        <taxon>Gunneridae</taxon>
        <taxon>Pentapetalae</taxon>
        <taxon>rosids</taxon>
        <taxon>malvids</taxon>
        <taxon>Brassicales</taxon>
        <taxon>Brassicaceae</taxon>
        <taxon>Brassiceae</taxon>
        <taxon>Brassica</taxon>
    </lineage>
</organism>
<feature type="domain" description="Gnk2-homologous" evidence="17">
    <location>
        <begin position="1158"/>
        <end position="1262"/>
    </location>
</feature>
<feature type="domain" description="Gnk2-homologous" evidence="17">
    <location>
        <begin position="697"/>
        <end position="810"/>
    </location>
</feature>
<gene>
    <name evidence="18" type="ORF">HID58_029661</name>
</gene>
<evidence type="ECO:0000256" key="1">
    <source>
        <dbReference type="ARBA" id="ARBA00004167"/>
    </source>
</evidence>
<keyword evidence="12" id="KW-0675">Receptor</keyword>
<feature type="domain" description="Protein kinase" evidence="16">
    <location>
        <begin position="896"/>
        <end position="1321"/>
    </location>
</feature>
<evidence type="ECO:0000259" key="16">
    <source>
        <dbReference type="PROSITE" id="PS50011"/>
    </source>
</evidence>
<dbReference type="InterPro" id="IPR002902">
    <property type="entry name" value="GNK2"/>
</dbReference>
<evidence type="ECO:0000256" key="10">
    <source>
        <dbReference type="ARBA" id="ARBA00022989"/>
    </source>
</evidence>
<feature type="domain" description="Gnk2-homologous" evidence="17">
    <location>
        <begin position="1268"/>
        <end position="1375"/>
    </location>
</feature>
<dbReference type="PROSITE" id="PS51473">
    <property type="entry name" value="GNK2"/>
    <property type="match status" value="6"/>
</dbReference>
<dbReference type="CDD" id="cd23509">
    <property type="entry name" value="Gnk2-like"/>
    <property type="match status" value="6"/>
</dbReference>
<dbReference type="InterPro" id="IPR001245">
    <property type="entry name" value="Ser-Thr/Tyr_kinase_cat_dom"/>
</dbReference>
<dbReference type="InterPro" id="IPR038408">
    <property type="entry name" value="GNK2_sf"/>
</dbReference>
<evidence type="ECO:0000256" key="14">
    <source>
        <dbReference type="SAM" id="Phobius"/>
    </source>
</evidence>
<evidence type="ECO:0000256" key="12">
    <source>
        <dbReference type="ARBA" id="ARBA00023170"/>
    </source>
</evidence>
<dbReference type="Pfam" id="PF01657">
    <property type="entry name" value="Stress-antifung"/>
    <property type="match status" value="6"/>
</dbReference>
<evidence type="ECO:0000256" key="11">
    <source>
        <dbReference type="ARBA" id="ARBA00023136"/>
    </source>
</evidence>
<keyword evidence="11 14" id="KW-0472">Membrane</keyword>
<dbReference type="InterPro" id="IPR000719">
    <property type="entry name" value="Prot_kinase_dom"/>
</dbReference>
<keyword evidence="2" id="KW-0723">Serine/threonine-protein kinase</keyword>
<dbReference type="Pfam" id="PF07714">
    <property type="entry name" value="PK_Tyr_Ser-Thr"/>
    <property type="match status" value="5"/>
</dbReference>
<evidence type="ECO:0000256" key="8">
    <source>
        <dbReference type="ARBA" id="ARBA00022777"/>
    </source>
</evidence>
<dbReference type="InterPro" id="IPR011009">
    <property type="entry name" value="Kinase-like_dom_sf"/>
</dbReference>
<feature type="non-terminal residue" evidence="18">
    <location>
        <position position="1"/>
    </location>
</feature>
<dbReference type="PANTHER" id="PTHR27002">
    <property type="entry name" value="RECEPTOR-LIKE SERINE/THREONINE-PROTEIN KINASE SD1-8"/>
    <property type="match status" value="1"/>
</dbReference>
<dbReference type="Gene3D" id="3.30.430.20">
    <property type="entry name" value="Gnk2 domain, C-X8-C-X2-C motif"/>
    <property type="match status" value="6"/>
</dbReference>
<evidence type="ECO:0000256" key="7">
    <source>
        <dbReference type="ARBA" id="ARBA00022741"/>
    </source>
</evidence>
<keyword evidence="5 15" id="KW-0732">Signal</keyword>
<reference evidence="18 19" key="1">
    <citation type="submission" date="2021-05" db="EMBL/GenBank/DDBJ databases">
        <title>Genome Assembly of Synthetic Allotetraploid Brassica napus Reveals Homoeologous Exchanges between Subgenomes.</title>
        <authorList>
            <person name="Davis J.T."/>
        </authorList>
    </citation>
    <scope>NUCLEOTIDE SEQUENCE [LARGE SCALE GENOMIC DNA]</scope>
    <source>
        <strain evidence="19">cv. Da-Ae</strain>
        <tissue evidence="18">Seedling</tissue>
    </source>
</reference>
<dbReference type="PROSITE" id="PS50011">
    <property type="entry name" value="PROTEIN_KINASE_DOM"/>
    <property type="match status" value="2"/>
</dbReference>
<dbReference type="InterPro" id="IPR017441">
    <property type="entry name" value="Protein_kinase_ATP_BS"/>
</dbReference>
<feature type="transmembrane region" description="Helical" evidence="14">
    <location>
        <begin position="271"/>
        <end position="293"/>
    </location>
</feature>
<feature type="domain" description="Gnk2-homologous" evidence="17">
    <location>
        <begin position="141"/>
        <end position="256"/>
    </location>
</feature>
<keyword evidence="7 13" id="KW-0547">Nucleotide-binding</keyword>
<dbReference type="EMBL" id="JAGKQM010000008">
    <property type="protein sequence ID" value="KAH0915215.1"/>
    <property type="molecule type" value="Genomic_DNA"/>
</dbReference>
<protein>
    <submittedName>
        <fullName evidence="18">Uncharacterized protein</fullName>
    </submittedName>
</protein>
<evidence type="ECO:0000256" key="6">
    <source>
        <dbReference type="ARBA" id="ARBA00022737"/>
    </source>
</evidence>
<evidence type="ECO:0000313" key="18">
    <source>
        <dbReference type="EMBL" id="KAH0915215.1"/>
    </source>
</evidence>
<keyword evidence="4 14" id="KW-0812">Transmembrane</keyword>
<keyword evidence="8" id="KW-0418">Kinase</keyword>
<feature type="transmembrane region" description="Helical" evidence="14">
    <location>
        <begin position="848"/>
        <end position="867"/>
    </location>
</feature>
<keyword evidence="3" id="KW-0808">Transferase</keyword>
<evidence type="ECO:0000256" key="2">
    <source>
        <dbReference type="ARBA" id="ARBA00022527"/>
    </source>
</evidence>
<accession>A0ABQ8CDR2</accession>
<evidence type="ECO:0000256" key="15">
    <source>
        <dbReference type="SAM" id="SignalP"/>
    </source>
</evidence>
<sequence>TNMAKKSYETVLCFFFFFIIIISFSSISVSAQVCENTTGIFIPNSTYDNNRRFILSTLPSNVTAHDGYFQSSIGLGLDRVYAMGMCAPGAEPNVCSQCIETASDGLLQNCLNQVDAFSWSGDKTLCLVRYTNRSFSGLLGMEPRGAIASTADTNLNQTYFDSVWTKLMFGMISNISSSSSAGNSSSKFYADEDDVVQLPDFRNISALMQCTPDVSSEDCDVCLRTNVIDYQTCCRRKQGGVISRPSCFFRWEFYVLGELDFCADTRISGGVIAVIVVVALVAIILITLGVVTLKRRKKKQEIELPTESIQFDLSTIEAATNKFSERNKLGEGGFGEVYKGMLMNGTEVAVKRLSKTSGQGEVEFKNEVIVVAKLQHRNLVRLLGFSLQGEEKLLVYEFTLRRELNWTGHGYMPPEYVANGQFSTKSDVYSFGVLILEIISGKKNSSFYQIEGLINNLVTYVWRLWESKSLYELVDPGIRDNCKSDEVIRYIHIGLLCVQENPVDRPTMSTIHQMLTTSSIALPVPLPPGFFCSNEPISNPLAQGLEPGQWNSKSFTCSVDEATITDKSSVSILCSLIIIFSAISVSAQTCDETAGNFKPDSPYDMNRRLINFTLASNVTVHDGYFYGWMGLDPDIVYAVGMCSPGAGPEACSQCIQDTSDSLLKSCPNQTDSFTWLGEEFLCLVHYSRKPFTGVLILEPSKVLYNSVDIEKENLKEFDGVWDELMSRTMTSLVRNNLSTPTSKYYENEIAPVPGYKNISVLMQCTPDVSSEDCKLCLEKSVDYYKTLHHGKRGGIVLRPSCFLRWELYTFSGVFDHIRMPPPSSPPLPSPPPSKTPFVVTNMPKKGNAIVIVILFFIILVAIVVAIFKRKRKQKIELPTESVQFDLKTIEAATSNFSASNKLGQGGFGEVYKGMLMNGTEVAVKRLSKTSRQGEVEFKNEVVVVAKLQHRNLVRLLGFSLQGEEKLLVYEFVPNKSLDYFLGYMPPEYVTHGQFSIKSDVYSFGVLILEIISGKKNSSFYQMEGLVNNLATYVWRLWENKSLHELIDPVIREESKRDEVIRYIHIGLLCVQENSAERPTMSKIHQMLTTSSITLDVPLPPGFLFRNGPGSNPLAQGLEPGEPTSMSFACSLDEATITDLFICYLSGKLVNGASAQLQDPTYVSQLCTNRISRNTTYFFNLQTLLTSLSSNSAFFSMGSQSLTKGQNDDMVFGLYLCKGDLSPEACGDCVLFATKDAPTRCPGGKEFLIQYDECMLGYSDRNIFSDAVTTTRIITWNPQKITEDQDLSDRFNHAVVALINKSAKEAANSRTKKFAANKTNFTSSRTIYTSVQCNPELSGEDCVTCLQRSIKDFYFNSVGGRVLVPSCNSRYELYPFYNETFVTSLSPPVNSPPLVSGPPLPPGKGRDWTVIILAICVPFSVFVLFLVAVISYRVTKRVKKTYDTTAADDEGEDITTAGSLQFDFKVIEAATDNGYMSPEYAMYGQFSMKSDVYSFGVLVLEIISGRKNSSLYQMDGSVCNLVTYTWRLWSKGSPLDLVDMSFGNNYQRNEIRRCIHIALLCVQEDTGDRPTMAEIVQMLTTSSISLAVPRPPGLFFKSNQEQTGPSMDKSVLCSIDDAPITSVTPR</sequence>
<keyword evidence="10 14" id="KW-1133">Transmembrane helix</keyword>
<feature type="transmembrane region" description="Helical" evidence="14">
    <location>
        <begin position="1407"/>
        <end position="1429"/>
    </location>
</feature>
<comment type="caution">
    <text evidence="18">The sequence shown here is derived from an EMBL/GenBank/DDBJ whole genome shotgun (WGS) entry which is preliminary data.</text>
</comment>
<keyword evidence="9 13" id="KW-0067">ATP-binding</keyword>
<dbReference type="PROSITE" id="PS00107">
    <property type="entry name" value="PROTEIN_KINASE_ATP"/>
    <property type="match status" value="2"/>
</dbReference>
<dbReference type="Gene3D" id="1.10.510.10">
    <property type="entry name" value="Transferase(Phosphotransferase) domain 1"/>
    <property type="match status" value="3"/>
</dbReference>
<evidence type="ECO:0000256" key="3">
    <source>
        <dbReference type="ARBA" id="ARBA00022679"/>
    </source>
</evidence>
<feature type="binding site" evidence="13">
    <location>
        <position position="924"/>
    </location>
    <ligand>
        <name>ATP</name>
        <dbReference type="ChEBI" id="CHEBI:30616"/>
    </ligand>
</feature>
<comment type="subcellular location">
    <subcellularLocation>
        <location evidence="1">Membrane</location>
        <topology evidence="1">Single-pass membrane protein</topology>
    </subcellularLocation>
</comment>
<keyword evidence="6" id="KW-0677">Repeat</keyword>
<evidence type="ECO:0000256" key="13">
    <source>
        <dbReference type="PROSITE-ProRule" id="PRU10141"/>
    </source>
</evidence>
<dbReference type="PANTHER" id="PTHR27002:SF1041">
    <property type="entry name" value="CYSTEINE-RICH RECEPTOR-LIKE PROTEIN KINASE 17"/>
    <property type="match status" value="1"/>
</dbReference>
<name>A0ABQ8CDR2_BRANA</name>
<feature type="binding site" evidence="13">
    <location>
        <position position="351"/>
    </location>
    <ligand>
        <name>ATP</name>
        <dbReference type="ChEBI" id="CHEBI:30616"/>
    </ligand>
</feature>
<proteinExistence type="predicted"/>
<feature type="domain" description="Gnk2-homologous" evidence="17">
    <location>
        <begin position="29"/>
        <end position="135"/>
    </location>
</feature>
<feature type="chain" id="PRO_5045436129" evidence="15">
    <location>
        <begin position="32"/>
        <end position="1625"/>
    </location>
</feature>
<evidence type="ECO:0000256" key="9">
    <source>
        <dbReference type="ARBA" id="ARBA00022840"/>
    </source>
</evidence>
<evidence type="ECO:0000256" key="4">
    <source>
        <dbReference type="ARBA" id="ARBA00022692"/>
    </source>
</evidence>
<dbReference type="SUPFAM" id="SSF56112">
    <property type="entry name" value="Protein kinase-like (PK-like)"/>
    <property type="match status" value="3"/>
</dbReference>
<feature type="domain" description="Gnk2-homologous" evidence="17">
    <location>
        <begin position="585"/>
        <end position="691"/>
    </location>
</feature>